<gene>
    <name evidence="3" type="ORF">U0070_017007</name>
</gene>
<protein>
    <recommendedName>
        <fullName evidence="2">FH2 domain-containing protein</fullName>
    </recommendedName>
</protein>
<dbReference type="PANTHER" id="PTHR45920">
    <property type="entry name" value="FORMIN HOMOLOGY 2 DOMAIN CONTAINING, ISOFORM I"/>
    <property type="match status" value="1"/>
</dbReference>
<dbReference type="GO" id="GO:0005856">
    <property type="term" value="C:cytoskeleton"/>
    <property type="evidence" value="ECO:0007669"/>
    <property type="project" value="TreeGrafter"/>
</dbReference>
<feature type="non-terminal residue" evidence="3">
    <location>
        <position position="1"/>
    </location>
</feature>
<evidence type="ECO:0000313" key="3">
    <source>
        <dbReference type="EMBL" id="KAK7813489.1"/>
    </source>
</evidence>
<name>A0AAW0IGS8_MYOGA</name>
<accession>A0AAW0IGS8</accession>
<dbReference type="AlphaFoldDB" id="A0AAW0IGS8"/>
<comment type="similarity">
    <text evidence="1">Belongs to the formin homology family. Cappuccino subfamily.</text>
</comment>
<dbReference type="GO" id="GO:0051015">
    <property type="term" value="F:actin filament binding"/>
    <property type="evidence" value="ECO:0007669"/>
    <property type="project" value="TreeGrafter"/>
</dbReference>
<dbReference type="GO" id="GO:0005737">
    <property type="term" value="C:cytoplasm"/>
    <property type="evidence" value="ECO:0007669"/>
    <property type="project" value="UniProtKB-ARBA"/>
</dbReference>
<dbReference type="GO" id="GO:0030866">
    <property type="term" value="P:cortical actin cytoskeleton organization"/>
    <property type="evidence" value="ECO:0007669"/>
    <property type="project" value="TreeGrafter"/>
</dbReference>
<dbReference type="Proteomes" id="UP001488838">
    <property type="component" value="Unassembled WGS sequence"/>
</dbReference>
<comment type="caution">
    <text evidence="3">The sequence shown here is derived from an EMBL/GenBank/DDBJ whole genome shotgun (WGS) entry which is preliminary data.</text>
</comment>
<proteinExistence type="inferred from homology"/>
<evidence type="ECO:0000256" key="1">
    <source>
        <dbReference type="ARBA" id="ARBA00005271"/>
    </source>
</evidence>
<dbReference type="EMBL" id="JBBHLL010000135">
    <property type="protein sequence ID" value="KAK7813489.1"/>
    <property type="molecule type" value="Genomic_DNA"/>
</dbReference>
<dbReference type="PANTHER" id="PTHR45920:SF7">
    <property type="entry name" value="FORMIN-G"/>
    <property type="match status" value="1"/>
</dbReference>
<dbReference type="PROSITE" id="PS51444">
    <property type="entry name" value="FH2"/>
    <property type="match status" value="1"/>
</dbReference>
<evidence type="ECO:0000259" key="2">
    <source>
        <dbReference type="PROSITE" id="PS51444"/>
    </source>
</evidence>
<feature type="non-terminal residue" evidence="3">
    <location>
        <position position="203"/>
    </location>
</feature>
<dbReference type="SUPFAM" id="SSF101447">
    <property type="entry name" value="Formin homology 2 domain (FH2 domain)"/>
    <property type="match status" value="1"/>
</dbReference>
<evidence type="ECO:0000313" key="4">
    <source>
        <dbReference type="Proteomes" id="UP001488838"/>
    </source>
</evidence>
<keyword evidence="4" id="KW-1185">Reference proteome</keyword>
<reference evidence="3 4" key="1">
    <citation type="journal article" date="2023" name="bioRxiv">
        <title>Conserved and derived expression patterns and positive selection on dental genes reveal complex evolutionary context of ever-growing rodent molars.</title>
        <authorList>
            <person name="Calamari Z.T."/>
            <person name="Song A."/>
            <person name="Cohen E."/>
            <person name="Akter M."/>
            <person name="Roy R.D."/>
            <person name="Hallikas O."/>
            <person name="Christensen M.M."/>
            <person name="Li P."/>
            <person name="Marangoni P."/>
            <person name="Jernvall J."/>
            <person name="Klein O.D."/>
        </authorList>
    </citation>
    <scope>NUCLEOTIDE SEQUENCE [LARGE SCALE GENOMIC DNA]</scope>
    <source>
        <strain evidence="3">V071</strain>
    </source>
</reference>
<dbReference type="Gene3D" id="1.20.58.2220">
    <property type="entry name" value="Formin, FH2 domain"/>
    <property type="match status" value="1"/>
</dbReference>
<sequence length="203" mass="23125">IFNVDDSVVDLETLAALYENRAQEDELTRIRKYYETSKEEDLKLLDKPEHYECQVEMVQRAELQQRPSVPYCIQQDDSAAGKAAAIVLLDAGFLHELAQIPNFAERAQCIIFRAVFSEGVTALHRKVEIVTRASKGLLHMKSVKDILALILAFGNYMNGGNRTRGQADGYGLEILPKLKDVKSRDNGMNLVDYVVKYYLRYYD</sequence>
<dbReference type="InterPro" id="IPR015425">
    <property type="entry name" value="FH2_Formin"/>
</dbReference>
<organism evidence="3 4">
    <name type="scientific">Myodes glareolus</name>
    <name type="common">Bank vole</name>
    <name type="synonym">Clethrionomys glareolus</name>
    <dbReference type="NCBI Taxonomy" id="447135"/>
    <lineage>
        <taxon>Eukaryota</taxon>
        <taxon>Metazoa</taxon>
        <taxon>Chordata</taxon>
        <taxon>Craniata</taxon>
        <taxon>Vertebrata</taxon>
        <taxon>Euteleostomi</taxon>
        <taxon>Mammalia</taxon>
        <taxon>Eutheria</taxon>
        <taxon>Euarchontoglires</taxon>
        <taxon>Glires</taxon>
        <taxon>Rodentia</taxon>
        <taxon>Myomorpha</taxon>
        <taxon>Muroidea</taxon>
        <taxon>Cricetidae</taxon>
        <taxon>Arvicolinae</taxon>
        <taxon>Myodes</taxon>
    </lineage>
</organism>
<dbReference type="InterPro" id="IPR042201">
    <property type="entry name" value="FH2_Formin_sf"/>
</dbReference>
<feature type="domain" description="FH2" evidence="2">
    <location>
        <begin position="1"/>
        <end position="203"/>
    </location>
</feature>
<dbReference type="Pfam" id="PF02181">
    <property type="entry name" value="FH2"/>
    <property type="match status" value="1"/>
</dbReference>